<dbReference type="EMBL" id="JARBHB010000002">
    <property type="protein sequence ID" value="KAJ8893609.1"/>
    <property type="molecule type" value="Genomic_DNA"/>
</dbReference>
<gene>
    <name evidence="1" type="ORF">PR048_006209</name>
</gene>
<dbReference type="Proteomes" id="UP001159363">
    <property type="component" value="Chromosome 2"/>
</dbReference>
<accession>A0ABQ9IAC7</accession>
<protein>
    <recommendedName>
        <fullName evidence="3">DDE Tnp4 domain-containing protein</fullName>
    </recommendedName>
</protein>
<sequence length="274" mass="31915">MSPTDFENILSRIGSKIAKQTIYCRSPISSRDRLAVTLRCLSTGDSYTSLQHLFRLSKQSIRRIIPDVCATLVQELKGYVKYMVIKMFYSRTWDCKNGYQMAAFLKTVSYIICFPKTSRDLPLPEKLPRSKMKIPYFLCVSSMRKYYEAMPWDYISGPFKRFFNYRLIRARRVVENTLGILSVVFRVSRKPMLLEPPKAELIVMTIILLHSYLRNHSPTLYMPHGSWRNEINAASMILLRNIPGRTPAVYHKIMDEIADYCMKEGAISWQSTYA</sequence>
<name>A0ABQ9IAC7_9NEOP</name>
<proteinExistence type="predicted"/>
<comment type="caution">
    <text evidence="1">The sequence shown here is derived from an EMBL/GenBank/DDBJ whole genome shotgun (WGS) entry which is preliminary data.</text>
</comment>
<evidence type="ECO:0000313" key="2">
    <source>
        <dbReference type="Proteomes" id="UP001159363"/>
    </source>
</evidence>
<evidence type="ECO:0008006" key="3">
    <source>
        <dbReference type="Google" id="ProtNLM"/>
    </source>
</evidence>
<reference evidence="1 2" key="1">
    <citation type="submission" date="2023-02" db="EMBL/GenBank/DDBJ databases">
        <title>LHISI_Scaffold_Assembly.</title>
        <authorList>
            <person name="Stuart O.P."/>
            <person name="Cleave R."/>
            <person name="Magrath M.J.L."/>
            <person name="Mikheyev A.S."/>
        </authorList>
    </citation>
    <scope>NUCLEOTIDE SEQUENCE [LARGE SCALE GENOMIC DNA]</scope>
    <source>
        <strain evidence="1">Daus_M_001</strain>
        <tissue evidence="1">Leg muscle</tissue>
    </source>
</reference>
<organism evidence="1 2">
    <name type="scientific">Dryococelus australis</name>
    <dbReference type="NCBI Taxonomy" id="614101"/>
    <lineage>
        <taxon>Eukaryota</taxon>
        <taxon>Metazoa</taxon>
        <taxon>Ecdysozoa</taxon>
        <taxon>Arthropoda</taxon>
        <taxon>Hexapoda</taxon>
        <taxon>Insecta</taxon>
        <taxon>Pterygota</taxon>
        <taxon>Neoptera</taxon>
        <taxon>Polyneoptera</taxon>
        <taxon>Phasmatodea</taxon>
        <taxon>Verophasmatodea</taxon>
        <taxon>Anareolatae</taxon>
        <taxon>Phasmatidae</taxon>
        <taxon>Eurycanthinae</taxon>
        <taxon>Dryococelus</taxon>
    </lineage>
</organism>
<keyword evidence="2" id="KW-1185">Reference proteome</keyword>
<evidence type="ECO:0000313" key="1">
    <source>
        <dbReference type="EMBL" id="KAJ8893609.1"/>
    </source>
</evidence>